<feature type="transmembrane region" description="Helical" evidence="1">
    <location>
        <begin position="128"/>
        <end position="148"/>
    </location>
</feature>
<keyword evidence="3" id="KW-1185">Reference proteome</keyword>
<feature type="transmembrane region" description="Helical" evidence="1">
    <location>
        <begin position="26"/>
        <end position="44"/>
    </location>
</feature>
<dbReference type="AlphaFoldDB" id="A0A1W2FR52"/>
<feature type="transmembrane region" description="Helical" evidence="1">
    <location>
        <begin position="154"/>
        <end position="177"/>
    </location>
</feature>
<protein>
    <recommendedName>
        <fullName evidence="4">Signal transduction histidine kinase</fullName>
    </recommendedName>
</protein>
<proteinExistence type="predicted"/>
<feature type="transmembrane region" description="Helical" evidence="1">
    <location>
        <begin position="80"/>
        <end position="100"/>
    </location>
</feature>
<keyword evidence="1" id="KW-1133">Transmembrane helix</keyword>
<keyword evidence="1" id="KW-0472">Membrane</keyword>
<dbReference type="Proteomes" id="UP000192674">
    <property type="component" value="Unassembled WGS sequence"/>
</dbReference>
<keyword evidence="1" id="KW-0812">Transmembrane</keyword>
<evidence type="ECO:0000256" key="1">
    <source>
        <dbReference type="SAM" id="Phobius"/>
    </source>
</evidence>
<organism evidence="2 3">
    <name type="scientific">Kibdelosporangium aridum</name>
    <dbReference type="NCBI Taxonomy" id="2030"/>
    <lineage>
        <taxon>Bacteria</taxon>
        <taxon>Bacillati</taxon>
        <taxon>Actinomycetota</taxon>
        <taxon>Actinomycetes</taxon>
        <taxon>Pseudonocardiales</taxon>
        <taxon>Pseudonocardiaceae</taxon>
        <taxon>Kibdelosporangium</taxon>
    </lineage>
</organism>
<feature type="transmembrane region" description="Helical" evidence="1">
    <location>
        <begin position="56"/>
        <end position="73"/>
    </location>
</feature>
<dbReference type="OrthoDB" id="5125370at2"/>
<gene>
    <name evidence="2" type="ORF">SAMN05661093_08377</name>
</gene>
<evidence type="ECO:0008006" key="4">
    <source>
        <dbReference type="Google" id="ProtNLM"/>
    </source>
</evidence>
<evidence type="ECO:0000313" key="3">
    <source>
        <dbReference type="Proteomes" id="UP000192674"/>
    </source>
</evidence>
<dbReference type="EMBL" id="FWXV01000010">
    <property type="protein sequence ID" value="SMD24244.1"/>
    <property type="molecule type" value="Genomic_DNA"/>
</dbReference>
<accession>A0A1W2FR52</accession>
<name>A0A1W2FR52_KIBAR</name>
<sequence>MHAPEPYDVPGHAEDVATKYMRGMRWSSAAISLVVIYGLSLPKLLNHWDSYRPVEVQVLVVVLLTVVSVIAAFDRIVRRWRWWLIAIVLATSLAATLTVAPSDRLGLAHWSDGVVGWPLVLLAMGQPVWLFAGLLAAHYLPAFGLAIFDGPADVTFAGAVNTTVVSAAFQVAVILFANALRRVAMSVAKVAREEEQVRTAEAVAGQLHEDRKDRYAALAETTAPVLAGLASGTLDPGDESVRRTCAIEAARMRRLFGEATVSPDPLVDELMACVGLAERNGVSVRFSERGERPPVPVEMRRLLTEPAVAVLATARGDVRLTVVGAGEQVTVSVVADSVPYAVPIVDNDEITTSTVTAGDRLWVQATWRGRG</sequence>
<evidence type="ECO:0000313" key="2">
    <source>
        <dbReference type="EMBL" id="SMD24244.1"/>
    </source>
</evidence>
<reference evidence="2 3" key="1">
    <citation type="submission" date="2017-04" db="EMBL/GenBank/DDBJ databases">
        <authorList>
            <person name="Afonso C.L."/>
            <person name="Miller P.J."/>
            <person name="Scott M.A."/>
            <person name="Spackman E."/>
            <person name="Goraichik I."/>
            <person name="Dimitrov K.M."/>
            <person name="Suarez D.L."/>
            <person name="Swayne D.E."/>
        </authorList>
    </citation>
    <scope>NUCLEOTIDE SEQUENCE [LARGE SCALE GENOMIC DNA]</scope>
    <source>
        <strain evidence="2 3">DSM 43828</strain>
    </source>
</reference>
<dbReference type="RefSeq" id="WP_084432866.1">
    <property type="nucleotide sequence ID" value="NZ_FWXV01000010.1"/>
</dbReference>